<dbReference type="CDD" id="cd24022">
    <property type="entry name" value="ASKHA_NBD_ParM_R1-like"/>
    <property type="match status" value="1"/>
</dbReference>
<feature type="domain" description="Plasmid segregation protein ParM/StbA N-terminal" evidence="1">
    <location>
        <begin position="16"/>
        <end position="171"/>
    </location>
</feature>
<proteinExistence type="predicted"/>
<evidence type="ECO:0000313" key="4">
    <source>
        <dbReference type="Proteomes" id="UP000009374"/>
    </source>
</evidence>
<feature type="domain" description="Actin homologue MreB-like C-terminal" evidence="2">
    <location>
        <begin position="189"/>
        <end position="307"/>
    </location>
</feature>
<dbReference type="InterPro" id="IPR056367">
    <property type="entry name" value="ASKHA_NBD_ParM_R1-like"/>
</dbReference>
<reference evidence="3 4" key="1">
    <citation type="journal article" date="2009" name="Appl. Environ. Microbiol.">
        <title>Community genomic and proteomic analyses of chemoautotrophic iron-oxidizing "Leptospirillum rubarum" (Group II) and "Leptospirillum ferrodiazotrophum" (Group III) bacteria in acid mine drainage biofilms.</title>
        <authorList>
            <person name="Goltsman D.S."/>
            <person name="Denef V.J."/>
            <person name="Singer S.W."/>
            <person name="VerBerkmoes N.C."/>
            <person name="Lefsrud M."/>
            <person name="Mueller R.S."/>
            <person name="Dick G.J."/>
            <person name="Sun C.L."/>
            <person name="Wheeler K.E."/>
            <person name="Zemla A."/>
            <person name="Baker B.J."/>
            <person name="Hauser L."/>
            <person name="Land M."/>
            <person name="Shah M.B."/>
            <person name="Thelen M.P."/>
            <person name="Hettich R.L."/>
            <person name="Banfield J.F."/>
        </authorList>
    </citation>
    <scope>NUCLEOTIDE SEQUENCE [LARGE SCALE GENOMIC DNA]</scope>
</reference>
<evidence type="ECO:0000259" key="2">
    <source>
        <dbReference type="Pfam" id="PF21522"/>
    </source>
</evidence>
<dbReference type="EMBL" id="GG693889">
    <property type="protein sequence ID" value="EES51487.1"/>
    <property type="molecule type" value="Genomic_DNA"/>
</dbReference>
<dbReference type="AlphaFoldDB" id="C6I0W8"/>
<organism evidence="3 4">
    <name type="scientific">Leptospirillum ferrodiazotrophum</name>
    <dbReference type="NCBI Taxonomy" id="412449"/>
    <lineage>
        <taxon>Bacteria</taxon>
        <taxon>Pseudomonadati</taxon>
        <taxon>Nitrospirota</taxon>
        <taxon>Nitrospiria</taxon>
        <taxon>Nitrospirales</taxon>
        <taxon>Nitrospiraceae</taxon>
        <taxon>Leptospirillum</taxon>
    </lineage>
</organism>
<dbReference type="Pfam" id="PF06406">
    <property type="entry name" value="StbA_N"/>
    <property type="match status" value="1"/>
</dbReference>
<dbReference type="Gene3D" id="3.30.420.40">
    <property type="match status" value="2"/>
</dbReference>
<protein>
    <submittedName>
        <fullName evidence="3">Uncharacterized protein</fullName>
    </submittedName>
</protein>
<keyword evidence="4" id="KW-1185">Reference proteome</keyword>
<dbReference type="SUPFAM" id="SSF53067">
    <property type="entry name" value="Actin-like ATPase domain"/>
    <property type="match status" value="2"/>
</dbReference>
<dbReference type="InterPro" id="IPR043129">
    <property type="entry name" value="ATPase_NBD"/>
</dbReference>
<dbReference type="InterPro" id="IPR009440">
    <property type="entry name" value="ParM/StbA_N"/>
</dbReference>
<dbReference type="Proteomes" id="UP000009374">
    <property type="component" value="Unassembled WGS sequence"/>
</dbReference>
<name>C6I0W8_9BACT</name>
<evidence type="ECO:0000259" key="1">
    <source>
        <dbReference type="Pfam" id="PF06406"/>
    </source>
</evidence>
<accession>C6I0W8</accession>
<dbReference type="Pfam" id="PF21522">
    <property type="entry name" value="MreB-like_C"/>
    <property type="match status" value="1"/>
</dbReference>
<evidence type="ECO:0000313" key="3">
    <source>
        <dbReference type="EMBL" id="EES51487.1"/>
    </source>
</evidence>
<dbReference type="InterPro" id="IPR049067">
    <property type="entry name" value="MreB-like_C"/>
</dbReference>
<gene>
    <name evidence="3" type="ORF">UBAL3_96120032</name>
</gene>
<sequence length="347" mass="37769">MKKAGQNKETLKIENIGLDDGYANIKLAWKDEDGTIRTKKVPSRAKAGSLGVGSLLDDGPGAAMGYETEGERWTVAPGIEGESTRFPDYNLSSLARVLAHHALVSAGWGGKDVGIATGLPLDRYFRDGKRDDVRIARKIENFSKDVIRLDGGATARIVGHEVFAQGLAAVVDWLVDDSDPREQIGPIGVVDIGGQTTDISVVSPGFQVDRGRVRTVDLGVLDVRDLLRRRLQSRFDVYEISDGAIDAALAFGKIRVWNKEVDVIDDTAQVVREVESSLERNILSEFGKAASSFETILFVGGGSRIFRSLPARFPNAVVGPDPEFANARGLLKIRILNERLNKRGSRS</sequence>